<protein>
    <submittedName>
        <fullName evidence="1">Uncharacterized protein</fullName>
    </submittedName>
</protein>
<dbReference type="Proteomes" id="UP001213681">
    <property type="component" value="Unassembled WGS sequence"/>
</dbReference>
<accession>A0AAD6G7R6</accession>
<reference evidence="1" key="2">
    <citation type="journal article" date="2023" name="IMA Fungus">
        <title>Comparative genomic study of the Penicillium genus elucidates a diverse pangenome and 15 lateral gene transfer events.</title>
        <authorList>
            <person name="Petersen C."/>
            <person name="Sorensen T."/>
            <person name="Nielsen M.R."/>
            <person name="Sondergaard T.E."/>
            <person name="Sorensen J.L."/>
            <person name="Fitzpatrick D.A."/>
            <person name="Frisvad J.C."/>
            <person name="Nielsen K.L."/>
        </authorList>
    </citation>
    <scope>NUCLEOTIDE SEQUENCE</scope>
    <source>
        <strain evidence="1">IBT 16125</strain>
    </source>
</reference>
<proteinExistence type="predicted"/>
<gene>
    <name evidence="1" type="ORF">N7458_003050</name>
</gene>
<organism evidence="1 2">
    <name type="scientific">Penicillium daleae</name>
    <dbReference type="NCBI Taxonomy" id="63821"/>
    <lineage>
        <taxon>Eukaryota</taxon>
        <taxon>Fungi</taxon>
        <taxon>Dikarya</taxon>
        <taxon>Ascomycota</taxon>
        <taxon>Pezizomycotina</taxon>
        <taxon>Eurotiomycetes</taxon>
        <taxon>Eurotiomycetidae</taxon>
        <taxon>Eurotiales</taxon>
        <taxon>Aspergillaceae</taxon>
        <taxon>Penicillium</taxon>
    </lineage>
</organism>
<dbReference type="AlphaFoldDB" id="A0AAD6G7R6"/>
<evidence type="ECO:0000313" key="1">
    <source>
        <dbReference type="EMBL" id="KAJ5461498.1"/>
    </source>
</evidence>
<dbReference type="GeneID" id="81596676"/>
<evidence type="ECO:0000313" key="2">
    <source>
        <dbReference type="Proteomes" id="UP001213681"/>
    </source>
</evidence>
<comment type="caution">
    <text evidence="1">The sequence shown here is derived from an EMBL/GenBank/DDBJ whole genome shotgun (WGS) entry which is preliminary data.</text>
</comment>
<name>A0AAD6G7R6_9EURO</name>
<reference evidence="1" key="1">
    <citation type="submission" date="2022-12" db="EMBL/GenBank/DDBJ databases">
        <authorList>
            <person name="Petersen C."/>
        </authorList>
    </citation>
    <scope>NUCLEOTIDE SEQUENCE</scope>
    <source>
        <strain evidence="1">IBT 16125</strain>
    </source>
</reference>
<dbReference type="RefSeq" id="XP_056770540.1">
    <property type="nucleotide sequence ID" value="XM_056906433.1"/>
</dbReference>
<sequence length="124" mass="13780">MAQQTATPKLVKRESADFIGYTESSGTCSYWACASSGATNEIPTACVSSTIWYLDDDYMTCLSGNVVIRNSVIFSDSDSVRQNFRIPIFKGLDCWSSYRPGSGTRNSRRISVLDLASQKRVERK</sequence>
<keyword evidence="2" id="KW-1185">Reference proteome</keyword>
<dbReference type="EMBL" id="JAPVEA010000002">
    <property type="protein sequence ID" value="KAJ5461498.1"/>
    <property type="molecule type" value="Genomic_DNA"/>
</dbReference>